<protein>
    <recommendedName>
        <fullName evidence="4">LETM1-like protein</fullName>
    </recommendedName>
</protein>
<dbReference type="RefSeq" id="WP_248352433.1">
    <property type="nucleotide sequence ID" value="NZ_AP025591.1"/>
</dbReference>
<evidence type="ECO:0000313" key="2">
    <source>
        <dbReference type="EMBL" id="BDG04058.1"/>
    </source>
</evidence>
<proteinExistence type="predicted"/>
<dbReference type="EMBL" id="AP025591">
    <property type="protein sequence ID" value="BDG04058.1"/>
    <property type="molecule type" value="Genomic_DNA"/>
</dbReference>
<dbReference type="Proteomes" id="UP001162891">
    <property type="component" value="Chromosome"/>
</dbReference>
<name>A0ABN6MSU2_9BACT</name>
<evidence type="ECO:0000313" key="3">
    <source>
        <dbReference type="Proteomes" id="UP001162891"/>
    </source>
</evidence>
<feature type="compositionally biased region" description="Low complexity" evidence="1">
    <location>
        <begin position="444"/>
        <end position="460"/>
    </location>
</feature>
<feature type="compositionally biased region" description="Basic residues" evidence="1">
    <location>
        <begin position="483"/>
        <end position="496"/>
    </location>
</feature>
<evidence type="ECO:0000256" key="1">
    <source>
        <dbReference type="SAM" id="MobiDB-lite"/>
    </source>
</evidence>
<keyword evidence="3" id="KW-1185">Reference proteome</keyword>
<gene>
    <name evidence="2" type="ORF">AMOR_30540</name>
</gene>
<sequence length="496" mass="52714">MKHLLEKSWLEDLLTEELERYDASAARARLPDEVRAASVAPTDLAAASRLLVARSLRHRRLAAEPEPRAAFLDDVRQHVWLALDLALLRGEPFVRARQRAEIAAYLASAVGQDALALAVEPERPGGATDRAVERALRAAAEALQLRFYPPGDPVLGLPLHSGAVAVLRRRLSRVAAGYHREGRLVAEALARHGAYAARESILLAEALAGLLRAAGPVDERARAIRLRQLGRIGLSRADLRDARHRVEAPRPPEAIAADAPERVRVFLLEQLFLGQLRARATGEAAVRWVEAFVAAAALDPAVVASAQVEAAAQHGDHQVWFAAFDESGVPVDLQKLADEWESVADHVVERVSAAVTDNLGAMVTEIRETGELGQLLAKAAGGSALTAEEKRKVKAQLIDLAKAVPALAIFAAPGGMLLLPLLAKLLPFNVLPSAWDRGNGARSAAGGEPKAAGAPVRAPAPAEPDRPPEPGKDGPGPGSKPGPVRRARGRGRASGL</sequence>
<accession>A0ABN6MSU2</accession>
<organism evidence="2 3">
    <name type="scientific">Anaeromyxobacter oryzae</name>
    <dbReference type="NCBI Taxonomy" id="2918170"/>
    <lineage>
        <taxon>Bacteria</taxon>
        <taxon>Pseudomonadati</taxon>
        <taxon>Myxococcota</taxon>
        <taxon>Myxococcia</taxon>
        <taxon>Myxococcales</taxon>
        <taxon>Cystobacterineae</taxon>
        <taxon>Anaeromyxobacteraceae</taxon>
        <taxon>Anaeromyxobacter</taxon>
    </lineage>
</organism>
<feature type="compositionally biased region" description="Basic and acidic residues" evidence="1">
    <location>
        <begin position="463"/>
        <end position="472"/>
    </location>
</feature>
<reference evidence="3" key="1">
    <citation type="journal article" date="2022" name="Int. J. Syst. Evol. Microbiol.">
        <title>Anaeromyxobacter oryzae sp. nov., Anaeromyxobacter diazotrophicus sp. nov. and Anaeromyxobacter paludicola sp. nov., isolated from paddy soils.</title>
        <authorList>
            <person name="Itoh H."/>
            <person name="Xu Z."/>
            <person name="Mise K."/>
            <person name="Masuda Y."/>
            <person name="Ushijima N."/>
            <person name="Hayakawa C."/>
            <person name="Shiratori Y."/>
            <person name="Senoo K."/>
        </authorList>
    </citation>
    <scope>NUCLEOTIDE SEQUENCE [LARGE SCALE GENOMIC DNA]</scope>
    <source>
        <strain evidence="3">Red232</strain>
    </source>
</reference>
<evidence type="ECO:0008006" key="4">
    <source>
        <dbReference type="Google" id="ProtNLM"/>
    </source>
</evidence>
<feature type="region of interest" description="Disordered" evidence="1">
    <location>
        <begin position="440"/>
        <end position="496"/>
    </location>
</feature>